<gene>
    <name evidence="1" type="ORF">AN481_08660</name>
</gene>
<reference evidence="1 2" key="1">
    <citation type="submission" date="2015-09" db="EMBL/GenBank/DDBJ databases">
        <title>Whole genome shotgun sequence assembly of Aphanizomenon flos-aquae UKL13.</title>
        <authorList>
            <person name="Driscoll C."/>
        </authorList>
    </citation>
    <scope>NUCLEOTIDE SEQUENCE [LARGE SCALE GENOMIC DNA]</scope>
    <source>
        <strain evidence="1">MDT13</strain>
    </source>
</reference>
<sequence length="61" mass="6751">MEVLGLENKEIEILVEESYPQTRLMLGIRKGASATLKCLENSGVFEEAYTAEGFRKSGLLS</sequence>
<evidence type="ECO:0000313" key="2">
    <source>
        <dbReference type="Proteomes" id="UP000092382"/>
    </source>
</evidence>
<accession>A0A1B7VXK5</accession>
<dbReference type="AlphaFoldDB" id="A0A1B7VXK5"/>
<name>A0A1B7VXK5_APHFL</name>
<evidence type="ECO:0000313" key="1">
    <source>
        <dbReference type="EMBL" id="OBQ25702.1"/>
    </source>
</evidence>
<proteinExistence type="predicted"/>
<dbReference type="EMBL" id="LJOY01000023">
    <property type="protein sequence ID" value="OBQ25702.1"/>
    <property type="molecule type" value="Genomic_DNA"/>
</dbReference>
<dbReference type="Proteomes" id="UP000092382">
    <property type="component" value="Unassembled WGS sequence"/>
</dbReference>
<comment type="caution">
    <text evidence="1">The sequence shown here is derived from an EMBL/GenBank/DDBJ whole genome shotgun (WGS) entry which is preliminary data.</text>
</comment>
<protein>
    <submittedName>
        <fullName evidence="1">Uncharacterized protein</fullName>
    </submittedName>
</protein>
<dbReference type="PATRIC" id="fig|1710894.3.peg.3472"/>
<organism evidence="1 2">
    <name type="scientific">Aphanizomenon flos-aquae LD13</name>
    <dbReference type="NCBI Taxonomy" id="1710894"/>
    <lineage>
        <taxon>Bacteria</taxon>
        <taxon>Bacillati</taxon>
        <taxon>Cyanobacteriota</taxon>
        <taxon>Cyanophyceae</taxon>
        <taxon>Nostocales</taxon>
        <taxon>Aphanizomenonaceae</taxon>
        <taxon>Aphanizomenon</taxon>
    </lineage>
</organism>